<sequence length="100" mass="11450">MLWLSWLQHENGPVQTVNYNTFTECGLEVTASAVVFHPVTERFGDPLPLHLSPPSISLHQSTLHQICYPYLRDRQRSSKPYGIASVYGLKSDIFYLKPFI</sequence>
<reference evidence="1 2" key="1">
    <citation type="journal article" date="2019" name="Commun. Biol.">
        <title>The bagworm genome reveals a unique fibroin gene that provides high tensile strength.</title>
        <authorList>
            <person name="Kono N."/>
            <person name="Nakamura H."/>
            <person name="Ohtoshi R."/>
            <person name="Tomita M."/>
            <person name="Numata K."/>
            <person name="Arakawa K."/>
        </authorList>
    </citation>
    <scope>NUCLEOTIDE SEQUENCE [LARGE SCALE GENOMIC DNA]</scope>
</reference>
<keyword evidence="2" id="KW-1185">Reference proteome</keyword>
<comment type="caution">
    <text evidence="1">The sequence shown here is derived from an EMBL/GenBank/DDBJ whole genome shotgun (WGS) entry which is preliminary data.</text>
</comment>
<accession>A0A4C1ZI95</accession>
<name>A0A4C1ZI95_EUMVA</name>
<dbReference type="EMBL" id="BGZK01001788">
    <property type="protein sequence ID" value="GBP86337.1"/>
    <property type="molecule type" value="Genomic_DNA"/>
</dbReference>
<dbReference type="AlphaFoldDB" id="A0A4C1ZI95"/>
<evidence type="ECO:0000313" key="1">
    <source>
        <dbReference type="EMBL" id="GBP86337.1"/>
    </source>
</evidence>
<proteinExistence type="predicted"/>
<organism evidence="1 2">
    <name type="scientific">Eumeta variegata</name>
    <name type="common">Bagworm moth</name>
    <name type="synonym">Eumeta japonica</name>
    <dbReference type="NCBI Taxonomy" id="151549"/>
    <lineage>
        <taxon>Eukaryota</taxon>
        <taxon>Metazoa</taxon>
        <taxon>Ecdysozoa</taxon>
        <taxon>Arthropoda</taxon>
        <taxon>Hexapoda</taxon>
        <taxon>Insecta</taxon>
        <taxon>Pterygota</taxon>
        <taxon>Neoptera</taxon>
        <taxon>Endopterygota</taxon>
        <taxon>Lepidoptera</taxon>
        <taxon>Glossata</taxon>
        <taxon>Ditrysia</taxon>
        <taxon>Tineoidea</taxon>
        <taxon>Psychidae</taxon>
        <taxon>Oiketicinae</taxon>
        <taxon>Eumeta</taxon>
    </lineage>
</organism>
<evidence type="ECO:0000313" key="2">
    <source>
        <dbReference type="Proteomes" id="UP000299102"/>
    </source>
</evidence>
<gene>
    <name evidence="1" type="ORF">EVAR_62940_1</name>
</gene>
<protein>
    <submittedName>
        <fullName evidence="1">Uncharacterized protein</fullName>
    </submittedName>
</protein>
<dbReference type="Proteomes" id="UP000299102">
    <property type="component" value="Unassembled WGS sequence"/>
</dbReference>